<keyword evidence="12 13" id="KW-0472">Membrane</keyword>
<keyword evidence="5 13" id="KW-0812">Transmembrane</keyword>
<keyword evidence="9 13" id="KW-1133">Transmembrane helix</keyword>
<comment type="similarity">
    <text evidence="2">Belongs to the ZIP transporter (TC 2.A.5) family. ZupT subfamily.</text>
</comment>
<dbReference type="GO" id="GO:0046872">
    <property type="term" value="F:metal ion binding"/>
    <property type="evidence" value="ECO:0007669"/>
    <property type="project" value="UniProtKB-KW"/>
</dbReference>
<accession>A0A150JFV8</accession>
<dbReference type="PANTHER" id="PTHR11040:SF205">
    <property type="entry name" value="ZINC TRANSPORTER ZUPT"/>
    <property type="match status" value="1"/>
</dbReference>
<dbReference type="EMBL" id="LNJB01000024">
    <property type="protein sequence ID" value="KYC53574.1"/>
    <property type="molecule type" value="Genomic_DNA"/>
</dbReference>
<evidence type="ECO:0000256" key="12">
    <source>
        <dbReference type="ARBA" id="ARBA00023136"/>
    </source>
</evidence>
<protein>
    <submittedName>
        <fullName evidence="14">Zinc transporter ZupT</fullName>
    </submittedName>
</protein>
<reference evidence="14 16" key="1">
    <citation type="journal article" date="2016" name="ISME J.">
        <title>Chasing the elusive Euryarchaeota class WSA2: genomes reveal a uniquely fastidious methyl-reducing methanogen.</title>
        <authorList>
            <person name="Nobu M.K."/>
            <person name="Narihiro T."/>
            <person name="Kuroda K."/>
            <person name="Mei R."/>
            <person name="Liu W.T."/>
        </authorList>
    </citation>
    <scope>NUCLEOTIDE SEQUENCE [LARGE SCALE GENOMIC DNA]</scope>
    <source>
        <strain evidence="14">ADurb1013_Bin02101</strain>
        <strain evidence="15">ADurb1213_Bin02801</strain>
    </source>
</reference>
<keyword evidence="3" id="KW-0813">Transport</keyword>
<accession>A0A150J9D8</accession>
<gene>
    <name evidence="14" type="ORF">AN188_01411</name>
    <name evidence="15" type="ORF">APG09_01455</name>
</gene>
<evidence type="ECO:0000256" key="3">
    <source>
        <dbReference type="ARBA" id="ARBA00022448"/>
    </source>
</evidence>
<keyword evidence="6" id="KW-0479">Metal-binding</keyword>
<dbReference type="PATRIC" id="fig|1706435.3.peg.1462"/>
<evidence type="ECO:0000256" key="11">
    <source>
        <dbReference type="ARBA" id="ARBA00023065"/>
    </source>
</evidence>
<sequence length="259" mass="27482">MVTMGNVGIALLLTILAGLSTGIGSLIAYLINKPKTIYLSFSLGLSAGVMIYVSFIELLPQALNSIGDLFGTIVFFLGILFIGIIDMTIPEKENPHSFSGLSGNNSPKNKKDLMRTGLFTALAIGIHNFPEGLATFGTALGNIRLGIVIAIAIAIHNIPEGISVSIPIFYATKSKKKAFIYSFLSGLAEPIGAIVGYFILLPFLSDIVLVSLLAFVAGIMVYIAIDELLPMAHQYGHSHTVISGVILGMVVMAISIILL</sequence>
<evidence type="ECO:0000256" key="4">
    <source>
        <dbReference type="ARBA" id="ARBA00022475"/>
    </source>
</evidence>
<evidence type="ECO:0000256" key="6">
    <source>
        <dbReference type="ARBA" id="ARBA00022723"/>
    </source>
</evidence>
<evidence type="ECO:0000313" key="16">
    <source>
        <dbReference type="Proteomes" id="UP000092420"/>
    </source>
</evidence>
<dbReference type="Proteomes" id="UP000092420">
    <property type="component" value="Unassembled WGS sequence"/>
</dbReference>
<evidence type="ECO:0000256" key="2">
    <source>
        <dbReference type="ARBA" id="ARBA00009703"/>
    </source>
</evidence>
<accession>A0A150JH39</accession>
<proteinExistence type="inferred from homology"/>
<evidence type="ECO:0000256" key="7">
    <source>
        <dbReference type="ARBA" id="ARBA00022833"/>
    </source>
</evidence>
<comment type="subcellular location">
    <subcellularLocation>
        <location evidence="1">Cell membrane</location>
        <topology evidence="1">Multi-pass membrane protein</topology>
    </subcellularLocation>
</comment>
<dbReference type="HAMAP" id="MF_00548">
    <property type="entry name" value="ZupT"/>
    <property type="match status" value="1"/>
</dbReference>
<dbReference type="AlphaFoldDB" id="A0A150J9D8"/>
<dbReference type="PATRIC" id="fig|1706433.3.peg.1426"/>
<dbReference type="InterPro" id="IPR003689">
    <property type="entry name" value="ZIP"/>
</dbReference>
<name>A0A150J9D8_9EURY</name>
<feature type="transmembrane region" description="Helical" evidence="13">
    <location>
        <begin position="7"/>
        <end position="31"/>
    </location>
</feature>
<evidence type="ECO:0000256" key="1">
    <source>
        <dbReference type="ARBA" id="ARBA00004651"/>
    </source>
</evidence>
<dbReference type="PANTHER" id="PTHR11040">
    <property type="entry name" value="ZINC/IRON TRANSPORTER"/>
    <property type="match status" value="1"/>
</dbReference>
<evidence type="ECO:0000313" key="14">
    <source>
        <dbReference type="EMBL" id="KYC53574.1"/>
    </source>
</evidence>
<dbReference type="GO" id="GO:0005886">
    <property type="term" value="C:plasma membrane"/>
    <property type="evidence" value="ECO:0007669"/>
    <property type="project" value="UniProtKB-SubCell"/>
</dbReference>
<keyword evidence="8" id="KW-0864">Zinc transport</keyword>
<evidence type="ECO:0000256" key="8">
    <source>
        <dbReference type="ARBA" id="ARBA00022906"/>
    </source>
</evidence>
<organism evidence="14 16">
    <name type="scientific">Candidatus Methanofastidiosum methylothiophilum</name>
    <dbReference type="NCBI Taxonomy" id="1705564"/>
    <lineage>
        <taxon>Archaea</taxon>
        <taxon>Methanobacteriati</taxon>
        <taxon>Methanobacteriota</taxon>
        <taxon>Stenosarchaea group</taxon>
        <taxon>Candidatus Methanofastidiosia</taxon>
        <taxon>Candidatus Methanofastidiosales</taxon>
        <taxon>Candidatus Methanofastidiosaceae</taxon>
        <taxon>Candidatus Methanofastidiosum</taxon>
    </lineage>
</organism>
<evidence type="ECO:0000256" key="5">
    <source>
        <dbReference type="ARBA" id="ARBA00022692"/>
    </source>
</evidence>
<feature type="transmembrane region" description="Helical" evidence="13">
    <location>
        <begin position="237"/>
        <end position="258"/>
    </location>
</feature>
<evidence type="ECO:0000256" key="13">
    <source>
        <dbReference type="SAM" id="Phobius"/>
    </source>
</evidence>
<dbReference type="GO" id="GO:0005385">
    <property type="term" value="F:zinc ion transmembrane transporter activity"/>
    <property type="evidence" value="ECO:0007669"/>
    <property type="project" value="TreeGrafter"/>
</dbReference>
<feature type="transmembrane region" description="Helical" evidence="13">
    <location>
        <begin position="139"/>
        <end position="158"/>
    </location>
</feature>
<dbReference type="Pfam" id="PF02535">
    <property type="entry name" value="Zip"/>
    <property type="match status" value="1"/>
</dbReference>
<evidence type="ECO:0000313" key="15">
    <source>
        <dbReference type="EMBL" id="KYC56133.1"/>
    </source>
</evidence>
<feature type="transmembrane region" description="Helical" evidence="13">
    <location>
        <begin position="179"/>
        <end position="201"/>
    </location>
</feature>
<keyword evidence="11" id="KW-0406">Ion transport</keyword>
<keyword evidence="10" id="KW-0408">Iron</keyword>
<keyword evidence="4" id="KW-1003">Cell membrane</keyword>
<dbReference type="InterPro" id="IPR023498">
    <property type="entry name" value="Zn_transptr_ZupT"/>
</dbReference>
<feature type="transmembrane region" description="Helical" evidence="13">
    <location>
        <begin position="37"/>
        <end position="59"/>
    </location>
</feature>
<dbReference type="EMBL" id="LNJE01000024">
    <property type="protein sequence ID" value="KYC56133.1"/>
    <property type="molecule type" value="Genomic_DNA"/>
</dbReference>
<comment type="caution">
    <text evidence="14">The sequence shown here is derived from an EMBL/GenBank/DDBJ whole genome shotgun (WGS) entry which is preliminary data.</text>
</comment>
<feature type="transmembrane region" description="Helical" evidence="13">
    <location>
        <begin position="66"/>
        <end position="85"/>
    </location>
</feature>
<evidence type="ECO:0000256" key="10">
    <source>
        <dbReference type="ARBA" id="ARBA00023004"/>
    </source>
</evidence>
<evidence type="ECO:0000256" key="9">
    <source>
        <dbReference type="ARBA" id="ARBA00022989"/>
    </source>
</evidence>
<keyword evidence="7" id="KW-0862">Zinc</keyword>
<feature type="transmembrane region" description="Helical" evidence="13">
    <location>
        <begin position="207"/>
        <end position="225"/>
    </location>
</feature>
<dbReference type="NCBIfam" id="NF003243">
    <property type="entry name" value="PRK04201.1"/>
    <property type="match status" value="1"/>
</dbReference>